<feature type="transmembrane region" description="Helical" evidence="10">
    <location>
        <begin position="55"/>
        <end position="80"/>
    </location>
</feature>
<evidence type="ECO:0000256" key="3">
    <source>
        <dbReference type="ARBA" id="ARBA00022606"/>
    </source>
</evidence>
<accession>A0AAV8ZN64</accession>
<comment type="subcellular location">
    <subcellularLocation>
        <location evidence="1">Cell membrane</location>
        <topology evidence="1">Multi-pass membrane protein</topology>
    </subcellularLocation>
</comment>
<gene>
    <name evidence="11" type="ORF">NQ314_003851</name>
</gene>
<dbReference type="Proteomes" id="UP001162156">
    <property type="component" value="Unassembled WGS sequence"/>
</dbReference>
<keyword evidence="5" id="KW-0552">Olfaction</keyword>
<dbReference type="GO" id="GO:0007165">
    <property type="term" value="P:signal transduction"/>
    <property type="evidence" value="ECO:0007669"/>
    <property type="project" value="UniProtKB-KW"/>
</dbReference>
<dbReference type="GO" id="GO:0004984">
    <property type="term" value="F:olfactory receptor activity"/>
    <property type="evidence" value="ECO:0007669"/>
    <property type="project" value="InterPro"/>
</dbReference>
<evidence type="ECO:0000256" key="1">
    <source>
        <dbReference type="ARBA" id="ARBA00004651"/>
    </source>
</evidence>
<keyword evidence="8" id="KW-0675">Receptor</keyword>
<dbReference type="GO" id="GO:0005886">
    <property type="term" value="C:plasma membrane"/>
    <property type="evidence" value="ECO:0007669"/>
    <property type="project" value="UniProtKB-SubCell"/>
</dbReference>
<keyword evidence="4 10" id="KW-0812">Transmembrane</keyword>
<evidence type="ECO:0000256" key="9">
    <source>
        <dbReference type="ARBA" id="ARBA00023224"/>
    </source>
</evidence>
<name>A0AAV8ZN64_9CUCU</name>
<keyword evidence="12" id="KW-1185">Reference proteome</keyword>
<evidence type="ECO:0000256" key="7">
    <source>
        <dbReference type="ARBA" id="ARBA00023136"/>
    </source>
</evidence>
<dbReference type="PANTHER" id="PTHR21137:SF35">
    <property type="entry name" value="ODORANT RECEPTOR 19A-RELATED"/>
    <property type="match status" value="1"/>
</dbReference>
<proteinExistence type="predicted"/>
<evidence type="ECO:0000256" key="6">
    <source>
        <dbReference type="ARBA" id="ARBA00022989"/>
    </source>
</evidence>
<protein>
    <submittedName>
        <fullName evidence="11">Uncharacterized protein</fullName>
    </submittedName>
</protein>
<dbReference type="GO" id="GO:0005549">
    <property type="term" value="F:odorant binding"/>
    <property type="evidence" value="ECO:0007669"/>
    <property type="project" value="InterPro"/>
</dbReference>
<reference evidence="11" key="1">
    <citation type="journal article" date="2023" name="Insect Mol. Biol.">
        <title>Genome sequencing provides insights into the evolution of gene families encoding plant cell wall-degrading enzymes in longhorned beetles.</title>
        <authorList>
            <person name="Shin N.R."/>
            <person name="Okamura Y."/>
            <person name="Kirsch R."/>
            <person name="Pauchet Y."/>
        </authorList>
    </citation>
    <scope>NUCLEOTIDE SEQUENCE</scope>
    <source>
        <strain evidence="11">RBIC_L_NR</strain>
    </source>
</reference>
<evidence type="ECO:0000256" key="2">
    <source>
        <dbReference type="ARBA" id="ARBA00022475"/>
    </source>
</evidence>
<evidence type="ECO:0000256" key="5">
    <source>
        <dbReference type="ARBA" id="ARBA00022725"/>
    </source>
</evidence>
<dbReference type="PANTHER" id="PTHR21137">
    <property type="entry name" value="ODORANT RECEPTOR"/>
    <property type="match status" value="1"/>
</dbReference>
<feature type="transmembrane region" description="Helical" evidence="10">
    <location>
        <begin position="12"/>
        <end position="35"/>
    </location>
</feature>
<organism evidence="11 12">
    <name type="scientific">Rhamnusium bicolor</name>
    <dbReference type="NCBI Taxonomy" id="1586634"/>
    <lineage>
        <taxon>Eukaryota</taxon>
        <taxon>Metazoa</taxon>
        <taxon>Ecdysozoa</taxon>
        <taxon>Arthropoda</taxon>
        <taxon>Hexapoda</taxon>
        <taxon>Insecta</taxon>
        <taxon>Pterygota</taxon>
        <taxon>Neoptera</taxon>
        <taxon>Endopterygota</taxon>
        <taxon>Coleoptera</taxon>
        <taxon>Polyphaga</taxon>
        <taxon>Cucujiformia</taxon>
        <taxon>Chrysomeloidea</taxon>
        <taxon>Cerambycidae</taxon>
        <taxon>Lepturinae</taxon>
        <taxon>Rhagiini</taxon>
        <taxon>Rhamnusium</taxon>
    </lineage>
</organism>
<evidence type="ECO:0000313" key="11">
    <source>
        <dbReference type="EMBL" id="KAJ8965910.1"/>
    </source>
</evidence>
<keyword evidence="9" id="KW-0807">Transducer</keyword>
<keyword evidence="6 10" id="KW-1133">Transmembrane helix</keyword>
<evidence type="ECO:0000256" key="10">
    <source>
        <dbReference type="SAM" id="Phobius"/>
    </source>
</evidence>
<sequence length="106" mass="12287">MFFADKVNNAFSIMMLVHITWTSIIISILGIIIIMNPDYSNSFRFTMHLGGWLGILFLICFYGQILINKVSVILITFIIFSRYNSHKSYKLARFCKLGPKEMTESH</sequence>
<keyword evidence="3" id="KW-0716">Sensory transduction</keyword>
<evidence type="ECO:0000313" key="12">
    <source>
        <dbReference type="Proteomes" id="UP001162156"/>
    </source>
</evidence>
<dbReference type="InterPro" id="IPR004117">
    <property type="entry name" value="7tm6_olfct_rcpt"/>
</dbReference>
<keyword evidence="7 10" id="KW-0472">Membrane</keyword>
<dbReference type="AlphaFoldDB" id="A0AAV8ZN64"/>
<evidence type="ECO:0000256" key="8">
    <source>
        <dbReference type="ARBA" id="ARBA00023170"/>
    </source>
</evidence>
<evidence type="ECO:0000256" key="4">
    <source>
        <dbReference type="ARBA" id="ARBA00022692"/>
    </source>
</evidence>
<dbReference type="EMBL" id="JANEYF010001132">
    <property type="protein sequence ID" value="KAJ8965910.1"/>
    <property type="molecule type" value="Genomic_DNA"/>
</dbReference>
<comment type="caution">
    <text evidence="11">The sequence shown here is derived from an EMBL/GenBank/DDBJ whole genome shotgun (WGS) entry which is preliminary data.</text>
</comment>
<keyword evidence="2" id="KW-1003">Cell membrane</keyword>